<sequence length="293" mass="32783">MWAHVYARGPVVRDAKEAVSFCREVDRAFGGCGSGDRDAAKADAGGSKAQVVREVCAASAAFSACPHRRRSPRRPPFVDWYLVLAVGEAAPEDAVRRRYRQLALQLHPDKNTHAKAEVAFKIVSEAHACLTDKARRRAFDDERAASYCAACHERFRHRAERRTPATSTGSAHGKHRGGGGRTTPVAEQALREVQNRLRNECRVIDGCLRTNDAGARRRQSFPLFDPSDRQRFPGYPHTRPPPLFAGFEAAESWRFEENLGADQNPRWCRGGGESPVYQIRTAPERAARTKRHW</sequence>
<dbReference type="PROSITE" id="PS00636">
    <property type="entry name" value="DNAJ_1"/>
    <property type="match status" value="1"/>
</dbReference>
<dbReference type="CDD" id="cd06257">
    <property type="entry name" value="DnaJ"/>
    <property type="match status" value="1"/>
</dbReference>
<dbReference type="OrthoDB" id="10250354at2759"/>
<dbReference type="InterPro" id="IPR036869">
    <property type="entry name" value="J_dom_sf"/>
</dbReference>
<accession>A0A6G1DIK0</accession>
<dbReference type="Pfam" id="PF00226">
    <property type="entry name" value="DnaJ"/>
    <property type="match status" value="1"/>
</dbReference>
<dbReference type="SMART" id="SM00271">
    <property type="entry name" value="DnaJ"/>
    <property type="match status" value="1"/>
</dbReference>
<evidence type="ECO:0000313" key="4">
    <source>
        <dbReference type="Proteomes" id="UP000479710"/>
    </source>
</evidence>
<reference evidence="3 4" key="1">
    <citation type="submission" date="2019-11" db="EMBL/GenBank/DDBJ databases">
        <title>Whole genome sequence of Oryza granulata.</title>
        <authorList>
            <person name="Li W."/>
        </authorList>
    </citation>
    <scope>NUCLEOTIDE SEQUENCE [LARGE SCALE GENOMIC DNA]</scope>
    <source>
        <strain evidence="4">cv. Menghai</strain>
        <tissue evidence="3">Leaf</tissue>
    </source>
</reference>
<proteinExistence type="predicted"/>
<evidence type="ECO:0000256" key="1">
    <source>
        <dbReference type="SAM" id="MobiDB-lite"/>
    </source>
</evidence>
<dbReference type="PROSITE" id="PS50076">
    <property type="entry name" value="DNAJ_2"/>
    <property type="match status" value="1"/>
</dbReference>
<dbReference type="InterPro" id="IPR001623">
    <property type="entry name" value="DnaJ_domain"/>
</dbReference>
<gene>
    <name evidence="3" type="ORF">E2562_013990</name>
</gene>
<dbReference type="Gene3D" id="1.10.287.110">
    <property type="entry name" value="DnaJ domain"/>
    <property type="match status" value="1"/>
</dbReference>
<dbReference type="InterPro" id="IPR018253">
    <property type="entry name" value="DnaJ_domain_CS"/>
</dbReference>
<dbReference type="EMBL" id="SPHZ02000006">
    <property type="protein sequence ID" value="KAF0912310.1"/>
    <property type="molecule type" value="Genomic_DNA"/>
</dbReference>
<protein>
    <recommendedName>
        <fullName evidence="2">J domain-containing protein</fullName>
    </recommendedName>
</protein>
<dbReference type="AlphaFoldDB" id="A0A6G1DIK0"/>
<comment type="caution">
    <text evidence="3">The sequence shown here is derived from an EMBL/GenBank/DDBJ whole genome shotgun (WGS) entry which is preliminary data.</text>
</comment>
<dbReference type="GO" id="GO:0005783">
    <property type="term" value="C:endoplasmic reticulum"/>
    <property type="evidence" value="ECO:0007669"/>
    <property type="project" value="UniProtKB-ARBA"/>
</dbReference>
<dbReference type="PANTHER" id="PTHR44137">
    <property type="entry name" value="BNAC03G44070D PROTEIN"/>
    <property type="match status" value="1"/>
</dbReference>
<organism evidence="3 4">
    <name type="scientific">Oryza meyeriana var. granulata</name>
    <dbReference type="NCBI Taxonomy" id="110450"/>
    <lineage>
        <taxon>Eukaryota</taxon>
        <taxon>Viridiplantae</taxon>
        <taxon>Streptophyta</taxon>
        <taxon>Embryophyta</taxon>
        <taxon>Tracheophyta</taxon>
        <taxon>Spermatophyta</taxon>
        <taxon>Magnoliopsida</taxon>
        <taxon>Liliopsida</taxon>
        <taxon>Poales</taxon>
        <taxon>Poaceae</taxon>
        <taxon>BOP clade</taxon>
        <taxon>Oryzoideae</taxon>
        <taxon>Oryzeae</taxon>
        <taxon>Oryzinae</taxon>
        <taxon>Oryza</taxon>
        <taxon>Oryza meyeriana</taxon>
    </lineage>
</organism>
<feature type="region of interest" description="Disordered" evidence="1">
    <location>
        <begin position="159"/>
        <end position="183"/>
    </location>
</feature>
<name>A0A6G1DIK0_9ORYZ</name>
<keyword evidence="4" id="KW-1185">Reference proteome</keyword>
<evidence type="ECO:0000259" key="2">
    <source>
        <dbReference type="PROSITE" id="PS50076"/>
    </source>
</evidence>
<dbReference type="PRINTS" id="PR00625">
    <property type="entry name" value="JDOMAIN"/>
</dbReference>
<dbReference type="SUPFAM" id="SSF46565">
    <property type="entry name" value="Chaperone J-domain"/>
    <property type="match status" value="1"/>
</dbReference>
<evidence type="ECO:0000313" key="3">
    <source>
        <dbReference type="EMBL" id="KAF0912310.1"/>
    </source>
</evidence>
<dbReference type="Proteomes" id="UP000479710">
    <property type="component" value="Unassembled WGS sequence"/>
</dbReference>
<dbReference type="PANTHER" id="PTHR44137:SF13">
    <property type="entry name" value="CHAPERONE DNAJ-DOMAIN SUPERFAMILY PROTEIN"/>
    <property type="match status" value="1"/>
</dbReference>
<feature type="domain" description="J" evidence="2">
    <location>
        <begin position="79"/>
        <end position="143"/>
    </location>
</feature>